<evidence type="ECO:0000256" key="4">
    <source>
        <dbReference type="ARBA" id="ARBA00022679"/>
    </source>
</evidence>
<evidence type="ECO:0000256" key="6">
    <source>
        <dbReference type="ARBA" id="ARBA00022741"/>
    </source>
</evidence>
<dbReference type="HAMAP" id="MF_00185">
    <property type="entry name" value="IPP_trans"/>
    <property type="match status" value="1"/>
</dbReference>
<dbReference type="EMBL" id="DTIN01000009">
    <property type="protein sequence ID" value="HFX12830.1"/>
    <property type="molecule type" value="Genomic_DNA"/>
</dbReference>
<organism evidence="14">
    <name type="scientific">Dictyoglomus thermophilum</name>
    <dbReference type="NCBI Taxonomy" id="14"/>
    <lineage>
        <taxon>Bacteria</taxon>
        <taxon>Pseudomonadati</taxon>
        <taxon>Dictyoglomota</taxon>
        <taxon>Dictyoglomia</taxon>
        <taxon>Dictyoglomales</taxon>
        <taxon>Dictyoglomaceae</taxon>
        <taxon>Dictyoglomus</taxon>
    </lineage>
</organism>
<dbReference type="GO" id="GO:0005524">
    <property type="term" value="F:ATP binding"/>
    <property type="evidence" value="ECO:0007669"/>
    <property type="project" value="UniProtKB-UniRule"/>
</dbReference>
<dbReference type="AlphaFoldDB" id="A0A7C3MGZ5"/>
<evidence type="ECO:0000313" key="14">
    <source>
        <dbReference type="EMBL" id="HFX12830.1"/>
    </source>
</evidence>
<evidence type="ECO:0000256" key="3">
    <source>
        <dbReference type="ARBA" id="ARBA00005842"/>
    </source>
</evidence>
<evidence type="ECO:0000256" key="12">
    <source>
        <dbReference type="RuleBase" id="RU003784"/>
    </source>
</evidence>
<keyword evidence="4 10" id="KW-0808">Transferase</keyword>
<feature type="binding site" evidence="10">
    <location>
        <begin position="12"/>
        <end position="17"/>
    </location>
    <ligand>
        <name>substrate</name>
    </ligand>
</feature>
<dbReference type="Gene3D" id="1.10.20.140">
    <property type="match status" value="1"/>
</dbReference>
<keyword evidence="7 10" id="KW-0067">ATP-binding</keyword>
<comment type="function">
    <text evidence="2 10 12">Catalyzes the transfer of a dimethylallyl group onto the adenine at position 37 in tRNAs that read codons beginning with uridine, leading to the formation of N6-(dimethylallyl)adenosine (i(6)A).</text>
</comment>
<feature type="site" description="Interaction with substrate tRNA" evidence="10">
    <location>
        <position position="101"/>
    </location>
</feature>
<evidence type="ECO:0000256" key="8">
    <source>
        <dbReference type="ARBA" id="ARBA00022842"/>
    </source>
</evidence>
<dbReference type="GO" id="GO:0052381">
    <property type="term" value="F:tRNA dimethylallyltransferase activity"/>
    <property type="evidence" value="ECO:0007669"/>
    <property type="project" value="UniProtKB-UniRule"/>
</dbReference>
<dbReference type="Gene3D" id="3.40.50.300">
    <property type="entry name" value="P-loop containing nucleotide triphosphate hydrolases"/>
    <property type="match status" value="1"/>
</dbReference>
<comment type="catalytic activity">
    <reaction evidence="9 10 11">
        <text>adenosine(37) in tRNA + dimethylallyl diphosphate = N(6)-dimethylallyladenosine(37) in tRNA + diphosphate</text>
        <dbReference type="Rhea" id="RHEA:26482"/>
        <dbReference type="Rhea" id="RHEA-COMP:10162"/>
        <dbReference type="Rhea" id="RHEA-COMP:10375"/>
        <dbReference type="ChEBI" id="CHEBI:33019"/>
        <dbReference type="ChEBI" id="CHEBI:57623"/>
        <dbReference type="ChEBI" id="CHEBI:74411"/>
        <dbReference type="ChEBI" id="CHEBI:74415"/>
        <dbReference type="EC" id="2.5.1.75"/>
    </reaction>
</comment>
<dbReference type="FunFam" id="1.10.20.140:FF:000001">
    <property type="entry name" value="tRNA dimethylallyltransferase"/>
    <property type="match status" value="1"/>
</dbReference>
<evidence type="ECO:0000256" key="5">
    <source>
        <dbReference type="ARBA" id="ARBA00022694"/>
    </source>
</evidence>
<comment type="caution">
    <text evidence="14">The sequence shown here is derived from an EMBL/GenBank/DDBJ whole genome shotgun (WGS) entry which is preliminary data.</text>
</comment>
<dbReference type="InterPro" id="IPR018022">
    <property type="entry name" value="IPT"/>
</dbReference>
<gene>
    <name evidence="10 14" type="primary">miaA</name>
    <name evidence="14" type="ORF">ENW00_01525</name>
</gene>
<feature type="region of interest" description="Interaction with substrate tRNA" evidence="10">
    <location>
        <begin position="35"/>
        <end position="38"/>
    </location>
</feature>
<dbReference type="PANTHER" id="PTHR11088">
    <property type="entry name" value="TRNA DIMETHYLALLYLTRANSFERASE"/>
    <property type="match status" value="1"/>
</dbReference>
<evidence type="ECO:0000256" key="2">
    <source>
        <dbReference type="ARBA" id="ARBA00003213"/>
    </source>
</evidence>
<dbReference type="EC" id="2.5.1.75" evidence="10"/>
<accession>A0A7C3MGZ5</accession>
<evidence type="ECO:0000256" key="13">
    <source>
        <dbReference type="RuleBase" id="RU003785"/>
    </source>
</evidence>
<evidence type="ECO:0000256" key="1">
    <source>
        <dbReference type="ARBA" id="ARBA00001946"/>
    </source>
</evidence>
<dbReference type="PANTHER" id="PTHR11088:SF60">
    <property type="entry name" value="TRNA DIMETHYLALLYLTRANSFERASE"/>
    <property type="match status" value="1"/>
</dbReference>
<dbReference type="SUPFAM" id="SSF52540">
    <property type="entry name" value="P-loop containing nucleoside triphosphate hydrolases"/>
    <property type="match status" value="1"/>
</dbReference>
<keyword evidence="6 10" id="KW-0547">Nucleotide-binding</keyword>
<comment type="similarity">
    <text evidence="3 10 13">Belongs to the IPP transferase family.</text>
</comment>
<evidence type="ECO:0000256" key="7">
    <source>
        <dbReference type="ARBA" id="ARBA00022840"/>
    </source>
</evidence>
<evidence type="ECO:0000256" key="9">
    <source>
        <dbReference type="ARBA" id="ARBA00049563"/>
    </source>
</evidence>
<comment type="cofactor">
    <cofactor evidence="1 10">
        <name>Mg(2+)</name>
        <dbReference type="ChEBI" id="CHEBI:18420"/>
    </cofactor>
</comment>
<sequence length="325" mass="38126">MKIPIAVILGPTGTGKTALSLELANLLPIEIISVDSMQVYKDMDIGTAKPSEEDRKKVPHHMIDIVSPDYPFTVAEFKERVEKIIPEIYERGRYPLLVGGTPLYYKVLFGEFHIPHVPPDYKFREEMKKRIEKEGIGKIYEELKKVDPKTASKIHFNDYKRIIRALEVYYKVGKPISELAGTKIEDKYLVSKVGLFLPKELHYEILDKRVDRMIEMGLVDEVRRLYENGIDEDKVSMQGIGYKEILQYIKGKISLDESIKLIKKRTRIFVKRQYTWFKKDKNIHWFDVSLYDLHQLAILVYNTIIKDWELLGYKFKEREGESFND</sequence>
<dbReference type="Pfam" id="PF01715">
    <property type="entry name" value="IPPT"/>
    <property type="match status" value="1"/>
</dbReference>
<keyword evidence="8 10" id="KW-0460">Magnesium</keyword>
<comment type="subunit">
    <text evidence="10">Monomer.</text>
</comment>
<dbReference type="GO" id="GO:0006400">
    <property type="term" value="P:tRNA modification"/>
    <property type="evidence" value="ECO:0007669"/>
    <property type="project" value="TreeGrafter"/>
</dbReference>
<reference evidence="14" key="1">
    <citation type="journal article" date="2020" name="mSystems">
        <title>Genome- and Community-Level Interaction Insights into Carbon Utilization and Element Cycling Functions of Hydrothermarchaeota in Hydrothermal Sediment.</title>
        <authorList>
            <person name="Zhou Z."/>
            <person name="Liu Y."/>
            <person name="Xu W."/>
            <person name="Pan J."/>
            <person name="Luo Z.H."/>
            <person name="Li M."/>
        </authorList>
    </citation>
    <scope>NUCLEOTIDE SEQUENCE [LARGE SCALE GENOMIC DNA]</scope>
    <source>
        <strain evidence="14">SpSt-81</strain>
    </source>
</reference>
<protein>
    <recommendedName>
        <fullName evidence="10">tRNA dimethylallyltransferase</fullName>
        <ecNumber evidence="10">2.5.1.75</ecNumber>
    </recommendedName>
    <alternativeName>
        <fullName evidence="10">Dimethylallyl diphosphate:tRNA dimethylallyltransferase</fullName>
        <shortName evidence="10">DMAPP:tRNA dimethylallyltransferase</shortName>
        <shortName evidence="10">DMATase</shortName>
    </alternativeName>
    <alternativeName>
        <fullName evidence="10">Isopentenyl-diphosphate:tRNA isopentenyltransferase</fullName>
        <shortName evidence="10">IPP transferase</shortName>
        <shortName evidence="10">IPPT</shortName>
        <shortName evidence="10">IPTase</shortName>
    </alternativeName>
</protein>
<comment type="caution">
    <text evidence="10">Lacks conserved residue(s) required for the propagation of feature annotation.</text>
</comment>
<evidence type="ECO:0000256" key="11">
    <source>
        <dbReference type="RuleBase" id="RU003783"/>
    </source>
</evidence>
<feature type="site" description="Interaction with substrate tRNA" evidence="10">
    <location>
        <position position="124"/>
    </location>
</feature>
<proteinExistence type="inferred from homology"/>
<dbReference type="NCBIfam" id="TIGR00174">
    <property type="entry name" value="miaA"/>
    <property type="match status" value="1"/>
</dbReference>
<name>A0A7C3MGZ5_DICTH</name>
<dbReference type="InterPro" id="IPR027417">
    <property type="entry name" value="P-loop_NTPase"/>
</dbReference>
<feature type="binding site" evidence="10">
    <location>
        <begin position="10"/>
        <end position="17"/>
    </location>
    <ligand>
        <name>ATP</name>
        <dbReference type="ChEBI" id="CHEBI:30616"/>
    </ligand>
</feature>
<dbReference type="InterPro" id="IPR039657">
    <property type="entry name" value="Dimethylallyltransferase"/>
</dbReference>
<evidence type="ECO:0000256" key="10">
    <source>
        <dbReference type="HAMAP-Rule" id="MF_00185"/>
    </source>
</evidence>
<keyword evidence="5 10" id="KW-0819">tRNA processing</keyword>